<accession>A0A9P0NMP3</accession>
<feature type="region of interest" description="Disordered" evidence="1">
    <location>
        <begin position="74"/>
        <end position="101"/>
    </location>
</feature>
<sequence length="211" mass="24250">MDLQTILRARNPETLELAMQMARQLEIEFNFNKELQNNENKINQNGNQNFNGNRWSNNYQGNNPNGKNFDYKQNFNHGQNRQNPNNYNNFNRNNNSQYNNNNYYNSNVKPITCSYCDKIGHDSVNCYSKQRDEHNNVNRTRNGQLSNGNGVPNNGRNGGVVTQQCFTIVSVISENHVTLQSPNFKTNTIDLLLNTGSEINLIKINKLTGKQ</sequence>
<dbReference type="AlphaFoldDB" id="A0A9P0NMP3"/>
<dbReference type="EMBL" id="OU899037">
    <property type="protein sequence ID" value="CAH1737407.1"/>
    <property type="molecule type" value="Genomic_DNA"/>
</dbReference>
<reference evidence="2" key="2">
    <citation type="submission" date="2022-10" db="EMBL/GenBank/DDBJ databases">
        <authorList>
            <consortium name="ENA_rothamsted_submissions"/>
            <consortium name="culmorum"/>
            <person name="King R."/>
        </authorList>
    </citation>
    <scope>NUCLEOTIDE SEQUENCE</scope>
</reference>
<gene>
    <name evidence="2" type="ORF">APHIGO_LOCUS10947</name>
</gene>
<feature type="region of interest" description="Disordered" evidence="1">
    <location>
        <begin position="137"/>
        <end position="156"/>
    </location>
</feature>
<evidence type="ECO:0000313" key="3">
    <source>
        <dbReference type="Proteomes" id="UP001154329"/>
    </source>
</evidence>
<evidence type="ECO:0000256" key="1">
    <source>
        <dbReference type="SAM" id="MobiDB-lite"/>
    </source>
</evidence>
<name>A0A9P0NMP3_APHGO</name>
<keyword evidence="3" id="KW-1185">Reference proteome</keyword>
<evidence type="ECO:0000313" key="2">
    <source>
        <dbReference type="EMBL" id="CAH1737407.1"/>
    </source>
</evidence>
<organism evidence="2 3">
    <name type="scientific">Aphis gossypii</name>
    <name type="common">Cotton aphid</name>
    <dbReference type="NCBI Taxonomy" id="80765"/>
    <lineage>
        <taxon>Eukaryota</taxon>
        <taxon>Metazoa</taxon>
        <taxon>Ecdysozoa</taxon>
        <taxon>Arthropoda</taxon>
        <taxon>Hexapoda</taxon>
        <taxon>Insecta</taxon>
        <taxon>Pterygota</taxon>
        <taxon>Neoptera</taxon>
        <taxon>Paraneoptera</taxon>
        <taxon>Hemiptera</taxon>
        <taxon>Sternorrhyncha</taxon>
        <taxon>Aphidomorpha</taxon>
        <taxon>Aphidoidea</taxon>
        <taxon>Aphididae</taxon>
        <taxon>Aphidini</taxon>
        <taxon>Aphis</taxon>
        <taxon>Aphis</taxon>
    </lineage>
</organism>
<reference evidence="2" key="1">
    <citation type="submission" date="2022-02" db="EMBL/GenBank/DDBJ databases">
        <authorList>
            <person name="King R."/>
        </authorList>
    </citation>
    <scope>NUCLEOTIDE SEQUENCE</scope>
</reference>
<proteinExistence type="predicted"/>
<dbReference type="Proteomes" id="UP001154329">
    <property type="component" value="Chromosome 4"/>
</dbReference>
<feature type="compositionally biased region" description="Polar residues" evidence="1">
    <location>
        <begin position="137"/>
        <end position="146"/>
    </location>
</feature>
<protein>
    <submittedName>
        <fullName evidence="2">Uncharacterized protein</fullName>
    </submittedName>
</protein>
<feature type="compositionally biased region" description="Low complexity" evidence="1">
    <location>
        <begin position="147"/>
        <end position="156"/>
    </location>
</feature>